<protein>
    <recommendedName>
        <fullName evidence="3">HEXXH motif domain-containing protein</fullName>
    </recommendedName>
</protein>
<proteinExistence type="predicted"/>
<accession>A6FZE8</accession>
<dbReference type="InterPro" id="IPR026337">
    <property type="entry name" value="AKG_HExxH"/>
</dbReference>
<dbReference type="NCBIfam" id="TIGR04267">
    <property type="entry name" value="mod_HExxH"/>
    <property type="match status" value="1"/>
</dbReference>
<dbReference type="AlphaFoldDB" id="A6FZE8"/>
<evidence type="ECO:0000313" key="1">
    <source>
        <dbReference type="EMBL" id="EDM81032.1"/>
    </source>
</evidence>
<dbReference type="eggNOG" id="COG0641">
    <property type="taxonomic scope" value="Bacteria"/>
</dbReference>
<dbReference type="OrthoDB" id="9769264at2"/>
<dbReference type="EMBL" id="ABCS01000006">
    <property type="protein sequence ID" value="EDM81032.1"/>
    <property type="molecule type" value="Genomic_DNA"/>
</dbReference>
<organism evidence="1 2">
    <name type="scientific">Plesiocystis pacifica SIR-1</name>
    <dbReference type="NCBI Taxonomy" id="391625"/>
    <lineage>
        <taxon>Bacteria</taxon>
        <taxon>Pseudomonadati</taxon>
        <taxon>Myxococcota</taxon>
        <taxon>Polyangia</taxon>
        <taxon>Nannocystales</taxon>
        <taxon>Nannocystaceae</taxon>
        <taxon>Plesiocystis</taxon>
    </lineage>
</organism>
<name>A6FZE8_9BACT</name>
<evidence type="ECO:0008006" key="3">
    <source>
        <dbReference type="Google" id="ProtNLM"/>
    </source>
</evidence>
<dbReference type="STRING" id="391625.PPSIR1_25671"/>
<dbReference type="RefSeq" id="WP_006969847.1">
    <property type="nucleotide sequence ID" value="NZ_ABCS01000006.1"/>
</dbReference>
<sequence length="402" mass="44408">MKALAIAPPRDITIPEANSTTARTILSQAMRRSIQDLIRLVASGRDPVLRSFKPTLQRLLREAPGPLASALRSPTVGGLLRCLRRGVPQLSFSAGVSELVATLLTDLATRHALPERVSLERPPRRIVSLPGRRVLEVPAGTRRVDFENGRARFVVGLGPSGEAHTVRLDDPPDEAAPTIYEPIAGDIVLALVDNNPIAMAEAHPDKQGNAIDLGERSAREWADTLAEALALIGRYLPELRAEIDLYIHQIVPVGYDPRKHLSASYQEIIGTIYMTLHPNSMTMVEATIHEFQHNKLHALLELDPLLHNAFSPLYASPVRPDPRPLQGVLLAVHAFQPVARLYQRMREAGESICDHPDFQRRYGQVIDGNHEGATVLLENAEPTPIGASVLDEIRRWDTHAWQ</sequence>
<dbReference type="Proteomes" id="UP000005801">
    <property type="component" value="Unassembled WGS sequence"/>
</dbReference>
<evidence type="ECO:0000313" key="2">
    <source>
        <dbReference type="Proteomes" id="UP000005801"/>
    </source>
</evidence>
<reference evidence="1 2" key="1">
    <citation type="submission" date="2007-06" db="EMBL/GenBank/DDBJ databases">
        <authorList>
            <person name="Shimkets L."/>
            <person name="Ferriera S."/>
            <person name="Johnson J."/>
            <person name="Kravitz S."/>
            <person name="Beeson K."/>
            <person name="Sutton G."/>
            <person name="Rogers Y.-H."/>
            <person name="Friedman R."/>
            <person name="Frazier M."/>
            <person name="Venter J.C."/>
        </authorList>
    </citation>
    <scope>NUCLEOTIDE SEQUENCE [LARGE SCALE GENOMIC DNA]</scope>
    <source>
        <strain evidence="1 2">SIR-1</strain>
    </source>
</reference>
<gene>
    <name evidence="1" type="ORF">PPSIR1_25671</name>
</gene>
<comment type="caution">
    <text evidence="1">The sequence shown here is derived from an EMBL/GenBank/DDBJ whole genome shotgun (WGS) entry which is preliminary data.</text>
</comment>
<keyword evidence="2" id="KW-1185">Reference proteome</keyword>